<sequence length="319" mass="32411">MDANQRSEANNQTNNGANEKWTPGSEGASADHGQPLDHTYPRGLGAQQQGNQQRDIMGTQQSGAGPGARAGDDAGIPGGSMDTQINGGSGAVQGITDSHQRQMEQKSGAYGLLEQAVGHRPKDSGVDLARERDMHRDVARGNMASQNAAPPDFQGGSLPDSRGNLQGTTQTHGGGMHGPRSELPSQPPGGSMGNRQSGTSSTQGGGMPGPGAAGGREAQRGNTQLEVTGSRSMSNQNSDVGGVHQSNDVAGGLPRSPGNTGADSTDRQGSQTGSTASAGGPAVHTSNDAAGGYPRSPGFANKLHGDDNMDDDTGFKRKP</sequence>
<accession>A0ABX0PHS3</accession>
<dbReference type="Proteomes" id="UP000716322">
    <property type="component" value="Unassembled WGS sequence"/>
</dbReference>
<gene>
    <name evidence="2" type="ORF">HAV22_20215</name>
</gene>
<evidence type="ECO:0000313" key="2">
    <source>
        <dbReference type="EMBL" id="NIA55963.1"/>
    </source>
</evidence>
<keyword evidence="3" id="KW-1185">Reference proteome</keyword>
<feature type="compositionally biased region" description="Low complexity" evidence="1">
    <location>
        <begin position="268"/>
        <end position="280"/>
    </location>
</feature>
<name>A0ABX0PHS3_9BURK</name>
<feature type="compositionally biased region" description="Polar residues" evidence="1">
    <location>
        <begin position="46"/>
        <end position="62"/>
    </location>
</feature>
<feature type="compositionally biased region" description="Basic and acidic residues" evidence="1">
    <location>
        <begin position="120"/>
        <end position="139"/>
    </location>
</feature>
<feature type="compositionally biased region" description="Polar residues" evidence="1">
    <location>
        <begin position="223"/>
        <end position="248"/>
    </location>
</feature>
<feature type="region of interest" description="Disordered" evidence="1">
    <location>
        <begin position="1"/>
        <end position="319"/>
    </location>
</feature>
<reference evidence="2 3" key="1">
    <citation type="submission" date="2020-03" db="EMBL/GenBank/DDBJ databases">
        <title>Genome sequence of strain Massilia sp. TW-1.</title>
        <authorList>
            <person name="Chaudhary D.K."/>
        </authorList>
    </citation>
    <scope>NUCLEOTIDE SEQUENCE [LARGE SCALE GENOMIC DNA]</scope>
    <source>
        <strain evidence="2 3">TW-1</strain>
    </source>
</reference>
<proteinExistence type="predicted"/>
<feature type="compositionally biased region" description="Low complexity" evidence="1">
    <location>
        <begin position="193"/>
        <end position="202"/>
    </location>
</feature>
<feature type="compositionally biased region" description="Gly residues" evidence="1">
    <location>
        <begin position="203"/>
        <end position="214"/>
    </location>
</feature>
<evidence type="ECO:0000256" key="1">
    <source>
        <dbReference type="SAM" id="MobiDB-lite"/>
    </source>
</evidence>
<organism evidence="2 3">
    <name type="scientific">Telluria antibiotica</name>
    <dbReference type="NCBI Taxonomy" id="2717319"/>
    <lineage>
        <taxon>Bacteria</taxon>
        <taxon>Pseudomonadati</taxon>
        <taxon>Pseudomonadota</taxon>
        <taxon>Betaproteobacteria</taxon>
        <taxon>Burkholderiales</taxon>
        <taxon>Oxalobacteraceae</taxon>
        <taxon>Telluria group</taxon>
        <taxon>Telluria</taxon>
    </lineage>
</organism>
<protein>
    <submittedName>
        <fullName evidence="2">Uncharacterized protein</fullName>
    </submittedName>
</protein>
<feature type="compositionally biased region" description="Polar residues" evidence="1">
    <location>
        <begin position="1"/>
        <end position="17"/>
    </location>
</feature>
<evidence type="ECO:0000313" key="3">
    <source>
        <dbReference type="Proteomes" id="UP000716322"/>
    </source>
</evidence>
<comment type="caution">
    <text evidence="2">The sequence shown here is derived from an EMBL/GenBank/DDBJ whole genome shotgun (WGS) entry which is preliminary data.</text>
</comment>
<dbReference type="RefSeq" id="WP_166861556.1">
    <property type="nucleotide sequence ID" value="NZ_JAAQOM010000012.1"/>
</dbReference>
<dbReference type="EMBL" id="JAAQOM010000012">
    <property type="protein sequence ID" value="NIA55963.1"/>
    <property type="molecule type" value="Genomic_DNA"/>
</dbReference>